<evidence type="ECO:0000313" key="3">
    <source>
        <dbReference type="Proteomes" id="UP001250932"/>
    </source>
</evidence>
<reference evidence="2 3" key="1">
    <citation type="journal article" date="2023" name="ISME J.">
        <title>Cultivation and genomic characterization of novel and ubiquitous marine nitrite-oxidizing bacteria from the Nitrospirales.</title>
        <authorList>
            <person name="Mueller A.J."/>
            <person name="Daebeler A."/>
            <person name="Herbold C.W."/>
            <person name="Kirkegaard R.H."/>
            <person name="Daims H."/>
        </authorList>
    </citation>
    <scope>NUCLEOTIDE SEQUENCE [LARGE SCALE GENOMIC DNA]</scope>
    <source>
        <strain evidence="2 3">EB</strain>
    </source>
</reference>
<accession>A0ABU3KBU1</accession>
<organism evidence="2 3">
    <name type="scientific">Candidatus Nitronereus thalassa</name>
    <dbReference type="NCBI Taxonomy" id="3020898"/>
    <lineage>
        <taxon>Bacteria</taxon>
        <taxon>Pseudomonadati</taxon>
        <taxon>Nitrospirota</taxon>
        <taxon>Nitrospiria</taxon>
        <taxon>Nitrospirales</taxon>
        <taxon>Nitrospiraceae</taxon>
        <taxon>Candidatus Nitronereus</taxon>
    </lineage>
</organism>
<name>A0ABU3KBU1_9BACT</name>
<keyword evidence="1" id="KW-0812">Transmembrane</keyword>
<protein>
    <submittedName>
        <fullName evidence="2">YtxH domain-containing protein</fullName>
    </submittedName>
</protein>
<dbReference type="Proteomes" id="UP001250932">
    <property type="component" value="Unassembled WGS sequence"/>
</dbReference>
<evidence type="ECO:0000313" key="2">
    <source>
        <dbReference type="EMBL" id="MDT7043909.1"/>
    </source>
</evidence>
<dbReference type="RefSeq" id="WP_313834495.1">
    <property type="nucleotide sequence ID" value="NZ_JAQOUE010000002.1"/>
</dbReference>
<dbReference type="InterPro" id="IPR024623">
    <property type="entry name" value="YtxH"/>
</dbReference>
<proteinExistence type="predicted"/>
<keyword evidence="1" id="KW-0472">Membrane</keyword>
<evidence type="ECO:0000256" key="1">
    <source>
        <dbReference type="SAM" id="Phobius"/>
    </source>
</evidence>
<dbReference type="EMBL" id="JAQOUE010000002">
    <property type="protein sequence ID" value="MDT7043909.1"/>
    <property type="molecule type" value="Genomic_DNA"/>
</dbReference>
<gene>
    <name evidence="2" type="ORF">PPG34_16275</name>
</gene>
<keyword evidence="1" id="KW-1133">Transmembrane helix</keyword>
<feature type="transmembrane region" description="Helical" evidence="1">
    <location>
        <begin position="12"/>
        <end position="30"/>
    </location>
</feature>
<comment type="caution">
    <text evidence="2">The sequence shown here is derived from an EMBL/GenBank/DDBJ whole genome shotgun (WGS) entry which is preliminary data.</text>
</comment>
<dbReference type="Pfam" id="PF12732">
    <property type="entry name" value="YtxH"/>
    <property type="match status" value="1"/>
</dbReference>
<sequence length="77" mass="8501">MDSEARCLMVAGLTFFSGLILGIGMGVLLAPQSGSRTRRHLRSMMEDMGERAGEWVDDAKETMNDMVDRGKNLGRHS</sequence>
<keyword evidence="3" id="KW-1185">Reference proteome</keyword>